<dbReference type="InterPro" id="IPR000700">
    <property type="entry name" value="PAS-assoc_C"/>
</dbReference>
<feature type="domain" description="PAC" evidence="3">
    <location>
        <begin position="88"/>
        <end position="143"/>
    </location>
</feature>
<dbReference type="InterPro" id="IPR001932">
    <property type="entry name" value="PPM-type_phosphatase-like_dom"/>
</dbReference>
<sequence length="662" mass="70051">MSTPEQEAGRAGDAEDVRRAFDEMPLAQVALDGPEHRFVAANAAYRAIVGRADVIGRSVREVTPEVSGQPFFEMLDQVCATGEPVVAREWRVRLNRGADGASEDLYLDVNVLPRPSATGETTGLLVYLADATARVRQQQAAQREAAEAERRYEAARDVVVELQEALLPTALPVLPGATVAARYLVAAVDQAAGDDWFDAVPLRDGRLALVVGDIVGHGVAATAAMGQLRVVLSEMLRETADARHAVAWADRMAARTPTMRAATVGVVVLDPATGALDYLTCGHPAPLVVQADGSARYLPASGGGPLGTEGDRISAQSTLDPGALVVLYSDGLVKRPGEVLSTGLDRLARVAGDAVGNRALPAGAPTSAAERACQLSVKQLTRTGYDDDVTMLACERRAESVGAWRWRRDPAGLDDLRPRLREWLAGIGVEHRDVQHLEIALTELVANAVEHAYADRPPGEGPGPVEVVAELEADGVARIRVDDEGRWQPPFGPVPTSGRGLWLVESMVEEMAIVRGGTSDDPAGAGTAVTVRHRLHRPALPGAEPPAVPLRREGTFAAVLEGGPPRRLVVSGPVDIATAEELSERVAYAGRGGLYPLVVDLSGVEILASAGVRVLLELRDRLAVHGHPLQLVAAADTPAAQVLDLLDLDHEARPLASPDIIS</sequence>
<evidence type="ECO:0000259" key="3">
    <source>
        <dbReference type="PROSITE" id="PS50113"/>
    </source>
</evidence>
<dbReference type="InterPro" id="IPR003594">
    <property type="entry name" value="HATPase_dom"/>
</dbReference>
<dbReference type="PANTHER" id="PTHR43156">
    <property type="entry name" value="STAGE II SPORULATION PROTEIN E-RELATED"/>
    <property type="match status" value="1"/>
</dbReference>
<dbReference type="Gene3D" id="3.60.40.10">
    <property type="entry name" value="PPM-type phosphatase domain"/>
    <property type="match status" value="1"/>
</dbReference>
<gene>
    <name evidence="5" type="ORF">P4R38_11340</name>
</gene>
<organism evidence="5 6">
    <name type="scientific">Luteipulveratus flavus</name>
    <dbReference type="NCBI Taxonomy" id="3031728"/>
    <lineage>
        <taxon>Bacteria</taxon>
        <taxon>Bacillati</taxon>
        <taxon>Actinomycetota</taxon>
        <taxon>Actinomycetes</taxon>
        <taxon>Micrococcales</taxon>
        <taxon>Dermacoccaceae</taxon>
        <taxon>Luteipulveratus</taxon>
    </lineage>
</organism>
<evidence type="ECO:0000313" key="6">
    <source>
        <dbReference type="Proteomes" id="UP001528912"/>
    </source>
</evidence>
<dbReference type="CDD" id="cd07043">
    <property type="entry name" value="STAS_anti-anti-sigma_factors"/>
    <property type="match status" value="1"/>
</dbReference>
<reference evidence="5 6" key="1">
    <citation type="submission" date="2023-03" db="EMBL/GenBank/DDBJ databases">
        <title>YIM 133296 draft genome.</title>
        <authorList>
            <person name="Xiong L."/>
        </authorList>
    </citation>
    <scope>NUCLEOTIDE SEQUENCE [LARGE SCALE GENOMIC DNA]</scope>
    <source>
        <strain evidence="5 6">YIM 133296</strain>
    </source>
</reference>
<dbReference type="SMART" id="SM00331">
    <property type="entry name" value="PP2C_SIG"/>
    <property type="match status" value="1"/>
</dbReference>
<feature type="domain" description="STAS" evidence="4">
    <location>
        <begin position="568"/>
        <end position="662"/>
    </location>
</feature>
<dbReference type="CDD" id="cd00130">
    <property type="entry name" value="PAS"/>
    <property type="match status" value="1"/>
</dbReference>
<dbReference type="InterPro" id="IPR000014">
    <property type="entry name" value="PAS"/>
</dbReference>
<feature type="coiled-coil region" evidence="2">
    <location>
        <begin position="138"/>
        <end position="165"/>
    </location>
</feature>
<dbReference type="InterPro" id="IPR052016">
    <property type="entry name" value="Bact_Sigma-Reg"/>
</dbReference>
<dbReference type="InterPro" id="IPR036457">
    <property type="entry name" value="PPM-type-like_dom_sf"/>
</dbReference>
<dbReference type="Proteomes" id="UP001528912">
    <property type="component" value="Unassembled WGS sequence"/>
</dbReference>
<dbReference type="Pfam" id="PF13466">
    <property type="entry name" value="STAS_2"/>
    <property type="match status" value="1"/>
</dbReference>
<dbReference type="Pfam" id="PF13581">
    <property type="entry name" value="HATPase_c_2"/>
    <property type="match status" value="1"/>
</dbReference>
<evidence type="ECO:0000313" key="5">
    <source>
        <dbReference type="EMBL" id="MDF8264839.1"/>
    </source>
</evidence>
<dbReference type="SUPFAM" id="SSF52091">
    <property type="entry name" value="SpoIIaa-like"/>
    <property type="match status" value="1"/>
</dbReference>
<evidence type="ECO:0000259" key="4">
    <source>
        <dbReference type="PROSITE" id="PS50801"/>
    </source>
</evidence>
<dbReference type="SUPFAM" id="SSF55874">
    <property type="entry name" value="ATPase domain of HSP90 chaperone/DNA topoisomerase II/histidine kinase"/>
    <property type="match status" value="1"/>
</dbReference>
<comment type="caution">
    <text evidence="5">The sequence shown here is derived from an EMBL/GenBank/DDBJ whole genome shotgun (WGS) entry which is preliminary data.</text>
</comment>
<protein>
    <submittedName>
        <fullName evidence="5">SpoIIE family protein phosphatase</fullName>
    </submittedName>
</protein>
<dbReference type="InterPro" id="IPR013656">
    <property type="entry name" value="PAS_4"/>
</dbReference>
<keyword evidence="2" id="KW-0175">Coiled coil</keyword>
<dbReference type="PROSITE" id="PS50113">
    <property type="entry name" value="PAC"/>
    <property type="match status" value="1"/>
</dbReference>
<dbReference type="Gene3D" id="3.30.450.20">
    <property type="entry name" value="PAS domain"/>
    <property type="match status" value="1"/>
</dbReference>
<dbReference type="PANTHER" id="PTHR43156:SF2">
    <property type="entry name" value="STAGE II SPORULATION PROTEIN E"/>
    <property type="match status" value="1"/>
</dbReference>
<dbReference type="Pfam" id="PF08448">
    <property type="entry name" value="PAS_4"/>
    <property type="match status" value="1"/>
</dbReference>
<dbReference type="InterPro" id="IPR035965">
    <property type="entry name" value="PAS-like_dom_sf"/>
</dbReference>
<dbReference type="Pfam" id="PF07228">
    <property type="entry name" value="SpoIIE"/>
    <property type="match status" value="1"/>
</dbReference>
<keyword evidence="6" id="KW-1185">Reference proteome</keyword>
<dbReference type="NCBIfam" id="TIGR00229">
    <property type="entry name" value="sensory_box"/>
    <property type="match status" value="1"/>
</dbReference>
<dbReference type="EMBL" id="JAROAV010000028">
    <property type="protein sequence ID" value="MDF8264839.1"/>
    <property type="molecule type" value="Genomic_DNA"/>
</dbReference>
<dbReference type="InterPro" id="IPR036513">
    <property type="entry name" value="STAS_dom_sf"/>
</dbReference>
<dbReference type="InterPro" id="IPR002645">
    <property type="entry name" value="STAS_dom"/>
</dbReference>
<name>A0ABT6C7C8_9MICO</name>
<dbReference type="PROSITE" id="PS50801">
    <property type="entry name" value="STAS"/>
    <property type="match status" value="1"/>
</dbReference>
<dbReference type="SUPFAM" id="SSF55785">
    <property type="entry name" value="PYP-like sensor domain (PAS domain)"/>
    <property type="match status" value="1"/>
</dbReference>
<evidence type="ECO:0000256" key="2">
    <source>
        <dbReference type="SAM" id="Coils"/>
    </source>
</evidence>
<dbReference type="CDD" id="cd16936">
    <property type="entry name" value="HATPase_RsbW-like"/>
    <property type="match status" value="1"/>
</dbReference>
<dbReference type="RefSeq" id="WP_277192218.1">
    <property type="nucleotide sequence ID" value="NZ_JAROAV010000028.1"/>
</dbReference>
<dbReference type="Gene3D" id="3.30.565.10">
    <property type="entry name" value="Histidine kinase-like ATPase, C-terminal domain"/>
    <property type="match status" value="1"/>
</dbReference>
<proteinExistence type="predicted"/>
<evidence type="ECO:0000256" key="1">
    <source>
        <dbReference type="ARBA" id="ARBA00022801"/>
    </source>
</evidence>
<dbReference type="InterPro" id="IPR058548">
    <property type="entry name" value="MlaB-like_STAS"/>
</dbReference>
<dbReference type="Gene3D" id="3.30.750.24">
    <property type="entry name" value="STAS domain"/>
    <property type="match status" value="1"/>
</dbReference>
<accession>A0ABT6C7C8</accession>
<keyword evidence="1" id="KW-0378">Hydrolase</keyword>
<dbReference type="InterPro" id="IPR036890">
    <property type="entry name" value="HATPase_C_sf"/>
</dbReference>